<gene>
    <name evidence="1" type="ordered locus">Spico_1781</name>
</gene>
<accession>F4GLT8</accession>
<organism evidence="1 2">
    <name type="scientific">Parasphaerochaeta coccoides (strain ATCC BAA-1237 / DSM 17374 / SPN1)</name>
    <name type="common">Sphaerochaeta coccoides</name>
    <dbReference type="NCBI Taxonomy" id="760011"/>
    <lineage>
        <taxon>Bacteria</taxon>
        <taxon>Pseudomonadati</taxon>
        <taxon>Spirochaetota</taxon>
        <taxon>Spirochaetia</taxon>
        <taxon>Spirochaetales</taxon>
        <taxon>Sphaerochaetaceae</taxon>
        <taxon>Parasphaerochaeta</taxon>
    </lineage>
</organism>
<dbReference type="AlphaFoldDB" id="F4GLT8"/>
<dbReference type="Proteomes" id="UP000007939">
    <property type="component" value="Chromosome"/>
</dbReference>
<evidence type="ECO:0000313" key="2">
    <source>
        <dbReference type="Proteomes" id="UP000007939"/>
    </source>
</evidence>
<dbReference type="RefSeq" id="WP_013740372.1">
    <property type="nucleotide sequence ID" value="NC_015436.1"/>
</dbReference>
<dbReference type="eggNOG" id="COG2345">
    <property type="taxonomic scope" value="Bacteria"/>
</dbReference>
<dbReference type="Pfam" id="PF13412">
    <property type="entry name" value="HTH_24"/>
    <property type="match status" value="1"/>
</dbReference>
<dbReference type="Gene3D" id="1.10.10.10">
    <property type="entry name" value="Winged helix-like DNA-binding domain superfamily/Winged helix DNA-binding domain"/>
    <property type="match status" value="1"/>
</dbReference>
<dbReference type="InterPro" id="IPR036388">
    <property type="entry name" value="WH-like_DNA-bd_sf"/>
</dbReference>
<name>F4GLT8_PARC1</name>
<reference evidence="2" key="1">
    <citation type="submission" date="2011-04" db="EMBL/GenBank/DDBJ databases">
        <title>The complete genome of Spirochaeta coccoides DSM 17374.</title>
        <authorList>
            <person name="Lucas S."/>
            <person name="Copeland A."/>
            <person name="Lapidus A."/>
            <person name="Bruce D."/>
            <person name="Goodwin L."/>
            <person name="Pitluck S."/>
            <person name="Peters L."/>
            <person name="Kyrpides N."/>
            <person name="Mavromatis K."/>
            <person name="Pagani I."/>
            <person name="Ivanova N."/>
            <person name="Ovchinnikova G."/>
            <person name="Lu M."/>
            <person name="Detter J.C."/>
            <person name="Tapia R."/>
            <person name="Han C."/>
            <person name="Land M."/>
            <person name="Hauser L."/>
            <person name="Markowitz V."/>
            <person name="Cheng J.-F."/>
            <person name="Hugenholtz P."/>
            <person name="Woyke T."/>
            <person name="Wu D."/>
            <person name="Spring S."/>
            <person name="Schroeder M."/>
            <person name="Brambilla E."/>
            <person name="Klenk H.-P."/>
            <person name="Eisen J.A."/>
        </authorList>
    </citation>
    <scope>NUCLEOTIDE SEQUENCE [LARGE SCALE GENOMIC DNA]</scope>
    <source>
        <strain evidence="2">ATCC BAA-1237 / DSM 17374 / SPN1</strain>
    </source>
</reference>
<dbReference type="OrthoDB" id="37575at2"/>
<evidence type="ECO:0000313" key="1">
    <source>
        <dbReference type="EMBL" id="AEC02979.1"/>
    </source>
</evidence>
<sequence length="353" mass="38772">MKKSSLQDIRKHNANLILNSLMHQDAISRTDVAKITNLAPSTVSSLVGELLEDGILIEIAPLGSTGGRRRMQLGLNGNYGFFVVAEISRRNVTLHFYDMSLTRREQAVTRQGKLSGDDVFSEIVDAVRNIMEEKSSLSGRLMGVGLLFQDDIQASDFSVMYSTSLSSATISLHDALFTCFKVPVLEEFSLEHTLDDALSAVDRRDQKNAALLVFGKQVWVSVMLEGKLIPLRDGSASIITHMFLHEEKNGNPVGSGSMEASGTNLVPFILDDRGGKVFIQKACNAIRMICMLFSLDTIFFVGNVQKFLSPLKAELKKAMDDGTVPDIRMLDDIPATDKVNTIAGQVRDRALVS</sequence>
<dbReference type="STRING" id="760011.Spico_1781"/>
<reference evidence="1 2" key="2">
    <citation type="journal article" date="2012" name="Stand. Genomic Sci.">
        <title>Complete genome sequence of the termite hindgut bacterium Spirochaeta coccoides type strain (SPN1(T)), reclassification in the genus Sphaerochaeta as Sphaerochaeta coccoides comb. nov. and emendations of the family Spirochaetaceae and the genus Sphaerochaeta.</title>
        <authorList>
            <person name="Abt B."/>
            <person name="Han C."/>
            <person name="Scheuner C."/>
            <person name="Lu M."/>
            <person name="Lapidus A."/>
            <person name="Nolan M."/>
            <person name="Lucas S."/>
            <person name="Hammon N."/>
            <person name="Deshpande S."/>
            <person name="Cheng J.F."/>
            <person name="Tapia R."/>
            <person name="Goodwin L.A."/>
            <person name="Pitluck S."/>
            <person name="Liolios K."/>
            <person name="Pagani I."/>
            <person name="Ivanova N."/>
            <person name="Mavromatis K."/>
            <person name="Mikhailova N."/>
            <person name="Huntemann M."/>
            <person name="Pati A."/>
            <person name="Chen A."/>
            <person name="Palaniappan K."/>
            <person name="Land M."/>
            <person name="Hauser L."/>
            <person name="Brambilla E.M."/>
            <person name="Rohde M."/>
            <person name="Spring S."/>
            <person name="Gronow S."/>
            <person name="Goker M."/>
            <person name="Woyke T."/>
            <person name="Bristow J."/>
            <person name="Eisen J.A."/>
            <person name="Markowitz V."/>
            <person name="Hugenholtz P."/>
            <person name="Kyrpides N.C."/>
            <person name="Klenk H.P."/>
            <person name="Detter J.C."/>
        </authorList>
    </citation>
    <scope>NUCLEOTIDE SEQUENCE [LARGE SCALE GENOMIC DNA]</scope>
    <source>
        <strain evidence="2">ATCC BAA-1237 / DSM 17374 / SPN1</strain>
    </source>
</reference>
<dbReference type="KEGG" id="scc:Spico_1781"/>
<protein>
    <recommendedName>
        <fullName evidence="3">ROK family protein</fullName>
    </recommendedName>
</protein>
<dbReference type="EMBL" id="CP002659">
    <property type="protein sequence ID" value="AEC02979.1"/>
    <property type="molecule type" value="Genomic_DNA"/>
</dbReference>
<evidence type="ECO:0008006" key="3">
    <source>
        <dbReference type="Google" id="ProtNLM"/>
    </source>
</evidence>
<keyword evidence="2" id="KW-1185">Reference proteome</keyword>
<dbReference type="HOGENOM" id="CLU_068635_0_0_12"/>
<dbReference type="InterPro" id="IPR036390">
    <property type="entry name" value="WH_DNA-bd_sf"/>
</dbReference>
<dbReference type="SUPFAM" id="SSF46785">
    <property type="entry name" value="Winged helix' DNA-binding domain"/>
    <property type="match status" value="1"/>
</dbReference>
<proteinExistence type="predicted"/>